<keyword evidence="2" id="KW-0812">Transmembrane</keyword>
<evidence type="ECO:0000256" key="2">
    <source>
        <dbReference type="SAM" id="Phobius"/>
    </source>
</evidence>
<keyword evidence="2" id="KW-0472">Membrane</keyword>
<organism evidence="3 4">
    <name type="scientific">Kitasatospora purpeofusca</name>
    <dbReference type="NCBI Taxonomy" id="67352"/>
    <lineage>
        <taxon>Bacteria</taxon>
        <taxon>Bacillati</taxon>
        <taxon>Actinomycetota</taxon>
        <taxon>Actinomycetes</taxon>
        <taxon>Kitasatosporales</taxon>
        <taxon>Streptomycetaceae</taxon>
        <taxon>Kitasatospora</taxon>
    </lineage>
</organism>
<feature type="compositionally biased region" description="Pro residues" evidence="1">
    <location>
        <begin position="140"/>
        <end position="149"/>
    </location>
</feature>
<dbReference type="Proteomes" id="UP001432222">
    <property type="component" value="Chromosome"/>
</dbReference>
<feature type="transmembrane region" description="Helical" evidence="2">
    <location>
        <begin position="30"/>
        <end position="51"/>
    </location>
</feature>
<dbReference type="EMBL" id="CP108110">
    <property type="protein sequence ID" value="WUQ88212.1"/>
    <property type="molecule type" value="Genomic_DNA"/>
</dbReference>
<gene>
    <name evidence="3" type="ORF">OHA16_37635</name>
</gene>
<keyword evidence="2" id="KW-1133">Transmembrane helix</keyword>
<protein>
    <submittedName>
        <fullName evidence="3">Uncharacterized protein</fullName>
    </submittedName>
</protein>
<sequence>MCRPDAEASPHGPAARTGAAGLPCRNHRRWTGAAVVVLLLTALGLIGHHTLPVGVMPTSHAPAVMAHGTAAHSTTAHAGPVGTATAPVVSDPVRACAEHRVCSSTVPARGAALAAPPAAALAAPGHPDPAPRPAVAHPGLPWPGAPPPDLDVLSVARK</sequence>
<keyword evidence="4" id="KW-1185">Reference proteome</keyword>
<evidence type="ECO:0000313" key="3">
    <source>
        <dbReference type="EMBL" id="WUQ88212.1"/>
    </source>
</evidence>
<reference evidence="3" key="1">
    <citation type="submission" date="2022-10" db="EMBL/GenBank/DDBJ databases">
        <title>The complete genomes of actinobacterial strains from the NBC collection.</title>
        <authorList>
            <person name="Joergensen T.S."/>
            <person name="Alvarez Arevalo M."/>
            <person name="Sterndorff E.B."/>
            <person name="Faurdal D."/>
            <person name="Vuksanovic O."/>
            <person name="Mourched A.-S."/>
            <person name="Charusanti P."/>
            <person name="Shaw S."/>
            <person name="Blin K."/>
            <person name="Weber T."/>
        </authorList>
    </citation>
    <scope>NUCLEOTIDE SEQUENCE</scope>
    <source>
        <strain evidence="3">NBC_00222</strain>
    </source>
</reference>
<evidence type="ECO:0000313" key="4">
    <source>
        <dbReference type="Proteomes" id="UP001432222"/>
    </source>
</evidence>
<accession>A0ABZ1UAM3</accession>
<feature type="region of interest" description="Disordered" evidence="1">
    <location>
        <begin position="1"/>
        <end position="22"/>
    </location>
</feature>
<evidence type="ECO:0000256" key="1">
    <source>
        <dbReference type="SAM" id="MobiDB-lite"/>
    </source>
</evidence>
<feature type="region of interest" description="Disordered" evidence="1">
    <location>
        <begin position="119"/>
        <end position="158"/>
    </location>
</feature>
<name>A0ABZ1UAM3_9ACTN</name>
<dbReference type="RefSeq" id="WP_328958763.1">
    <property type="nucleotide sequence ID" value="NZ_CP108110.1"/>
</dbReference>
<proteinExistence type="predicted"/>